<sequence length="685" mass="75268">MTEEAPQLSVFGILREALADHKCLCLITLVVSLVVASAVCEETSCLRLALISDTDAVTILGVPLVTPTALAGPVQHISMPPIVSRAPYRPCMSAAFDPDNSECLVVSDGETLVCVNSGSGETTHTFKHGREEPYINDITFVPGSRGVFATCDSGGRILKWSLDSTEPLGVHGEMPSVLEHVSVLPNHGWCCPQSDAGTRCSDNHPLILTNSLGRFVISCPVQKVTSECYPRDIAPPRIAADKGTYEGEWLNGMRHGYGTCVIPPALGDQAYTGEWKEDLRSGFGVMTYGDGTIYRGQWKNDFASGYGCMTFPSDGDEIRGQFLTGMQDGYAVCTRASGEVYEGEWVKGKRCGHAKVTHPNGTVTEGEYKDNKPCGVATCVFDNGDMYEGGYIDDKMCGHGTLTRADGSMYEGEWKDNMRHGYGVTHHADGGVYKGDYKEDKRWGHGIISAYGGGVVEGEWVNNVLVGEVTMRNSRGTYTGEHENGLLLCKQLRDQLFQSIVMEYIKLPFGAALGDLSVDYGNVPVDSDSTRILYLPNTGVLSLTHLCESLRTLSLSVVNLCTVKSPSALKRILASDPRVVVCTYDFIHAVSGTKTYKLHLGLWRELARNDTTARVFMCLDEDEVYENEQEARERYTDLARLLKAQYVDKLSEAKRNLLWDAVDTLQCIPLYRYFEDVWGGVKLEE</sequence>
<keyword evidence="3" id="KW-1185">Reference proteome</keyword>
<dbReference type="EMBL" id="BDIP01000082">
    <property type="protein sequence ID" value="GIQ79957.1"/>
    <property type="molecule type" value="Genomic_DNA"/>
</dbReference>
<gene>
    <name evidence="2" type="ORF">KIPB_000672</name>
</gene>
<dbReference type="Gene3D" id="2.130.10.10">
    <property type="entry name" value="YVTN repeat-like/Quinoprotein amine dehydrogenase"/>
    <property type="match status" value="1"/>
</dbReference>
<dbReference type="PANTHER" id="PTHR43215">
    <property type="entry name" value="RADIAL SPOKE HEAD 1 HOMOLOG"/>
    <property type="match status" value="1"/>
</dbReference>
<accession>A0A9K3CPJ3</accession>
<protein>
    <submittedName>
        <fullName evidence="2">Uncharacterized protein</fullName>
    </submittedName>
</protein>
<evidence type="ECO:0000313" key="3">
    <source>
        <dbReference type="Proteomes" id="UP000265618"/>
    </source>
</evidence>
<keyword evidence="1" id="KW-0677">Repeat</keyword>
<reference evidence="2 3" key="1">
    <citation type="journal article" date="2018" name="PLoS ONE">
        <title>The draft genome of Kipferlia bialata reveals reductive genome evolution in fornicate parasites.</title>
        <authorList>
            <person name="Tanifuji G."/>
            <person name="Takabayashi S."/>
            <person name="Kume K."/>
            <person name="Takagi M."/>
            <person name="Nakayama T."/>
            <person name="Kamikawa R."/>
            <person name="Inagaki Y."/>
            <person name="Hashimoto T."/>
        </authorList>
    </citation>
    <scope>NUCLEOTIDE SEQUENCE [LARGE SCALE GENOMIC DNA]</scope>
    <source>
        <strain evidence="2">NY0173</strain>
    </source>
</reference>
<dbReference type="Gene3D" id="2.20.110.10">
    <property type="entry name" value="Histone H3 K4-specific methyltransferase SET7/9 N-terminal domain"/>
    <property type="match status" value="4"/>
</dbReference>
<dbReference type="SMART" id="SM00698">
    <property type="entry name" value="MORN"/>
    <property type="match status" value="8"/>
</dbReference>
<dbReference type="OrthoDB" id="270720at2759"/>
<dbReference type="SUPFAM" id="SSF82185">
    <property type="entry name" value="Histone H3 K4-specific methyltransferase SET7/9 N-terminal domain"/>
    <property type="match status" value="3"/>
</dbReference>
<dbReference type="GO" id="GO:0005829">
    <property type="term" value="C:cytosol"/>
    <property type="evidence" value="ECO:0007669"/>
    <property type="project" value="TreeGrafter"/>
</dbReference>
<dbReference type="AlphaFoldDB" id="A0A9K3CPJ3"/>
<dbReference type="Proteomes" id="UP000265618">
    <property type="component" value="Unassembled WGS sequence"/>
</dbReference>
<dbReference type="InterPro" id="IPR036322">
    <property type="entry name" value="WD40_repeat_dom_sf"/>
</dbReference>
<dbReference type="InterPro" id="IPR003409">
    <property type="entry name" value="MORN"/>
</dbReference>
<dbReference type="PANTHER" id="PTHR43215:SF14">
    <property type="entry name" value="RADIAL SPOKE HEAD 1 HOMOLOG"/>
    <property type="match status" value="1"/>
</dbReference>
<dbReference type="Pfam" id="PF02493">
    <property type="entry name" value="MORN"/>
    <property type="match status" value="9"/>
</dbReference>
<dbReference type="InterPro" id="IPR015943">
    <property type="entry name" value="WD40/YVTN_repeat-like_dom_sf"/>
</dbReference>
<organism evidence="2 3">
    <name type="scientific">Kipferlia bialata</name>
    <dbReference type="NCBI Taxonomy" id="797122"/>
    <lineage>
        <taxon>Eukaryota</taxon>
        <taxon>Metamonada</taxon>
        <taxon>Carpediemonas-like organisms</taxon>
        <taxon>Kipferlia</taxon>
    </lineage>
</organism>
<evidence type="ECO:0000313" key="2">
    <source>
        <dbReference type="EMBL" id="GIQ79957.1"/>
    </source>
</evidence>
<name>A0A9K3CPJ3_9EUKA</name>
<proteinExistence type="predicted"/>
<dbReference type="SUPFAM" id="SSF50978">
    <property type="entry name" value="WD40 repeat-like"/>
    <property type="match status" value="1"/>
</dbReference>
<evidence type="ECO:0000256" key="1">
    <source>
        <dbReference type="ARBA" id="ARBA00022737"/>
    </source>
</evidence>
<comment type="caution">
    <text evidence="2">The sequence shown here is derived from an EMBL/GenBank/DDBJ whole genome shotgun (WGS) entry which is preliminary data.</text>
</comment>